<accession>A0A0J8Y5I0</accession>
<protein>
    <submittedName>
        <fullName evidence="1">Uncharacterized protein</fullName>
    </submittedName>
</protein>
<dbReference type="AlphaFoldDB" id="A0A0J8Y5I0"/>
<name>A0A0J8Y5I0_9ENTR</name>
<sequence>MGLLLKLPVLRRFLADAIRHKRDLRGSDGANAPAFVQPASHIYPKRLSFRHPDNSAYRLFPTNHAEITPALRFFCIAISGGRFKRITAGDSGLH</sequence>
<reference evidence="1 2" key="1">
    <citation type="submission" date="2015-06" db="EMBL/GenBank/DDBJ databases">
        <title>Genome sequencing of Cronobacter sp. strain DJ34 isolated from petroleum contaminated sludge of Duliajan Oil Fields, Assam, India.</title>
        <authorList>
            <person name="Pal S."/>
            <person name="Banerjee T.D."/>
            <person name="Roy A."/>
            <person name="Sar P."/>
            <person name="Kazy S.K."/>
        </authorList>
    </citation>
    <scope>NUCLEOTIDE SEQUENCE [LARGE SCALE GENOMIC DNA]</scope>
    <source>
        <strain evidence="1 2">DJ34</strain>
    </source>
</reference>
<evidence type="ECO:0000313" key="1">
    <source>
        <dbReference type="EMBL" id="KMV32669.1"/>
    </source>
</evidence>
<proteinExistence type="predicted"/>
<dbReference type="EMBL" id="LFEJ01000027">
    <property type="protein sequence ID" value="KMV32669.1"/>
    <property type="molecule type" value="Genomic_DNA"/>
</dbReference>
<keyword evidence="2" id="KW-1185">Reference proteome</keyword>
<organism evidence="1 2">
    <name type="scientific">Franconibacter pulveris</name>
    <dbReference type="NCBI Taxonomy" id="435910"/>
    <lineage>
        <taxon>Bacteria</taxon>
        <taxon>Pseudomonadati</taxon>
        <taxon>Pseudomonadota</taxon>
        <taxon>Gammaproteobacteria</taxon>
        <taxon>Enterobacterales</taxon>
        <taxon>Enterobacteriaceae</taxon>
        <taxon>Franconibacter</taxon>
    </lineage>
</organism>
<dbReference type="Proteomes" id="UP000037315">
    <property type="component" value="Unassembled WGS sequence"/>
</dbReference>
<dbReference type="PATRIC" id="fig|1656095.3.peg.4061"/>
<evidence type="ECO:0000313" key="2">
    <source>
        <dbReference type="Proteomes" id="UP000037315"/>
    </source>
</evidence>
<comment type="caution">
    <text evidence="1">The sequence shown here is derived from an EMBL/GenBank/DDBJ whole genome shotgun (WGS) entry which is preliminary data.</text>
</comment>
<gene>
    <name evidence="1" type="ORF">ACH50_21855</name>
</gene>